<dbReference type="GO" id="GO:0003677">
    <property type="term" value="F:DNA binding"/>
    <property type="evidence" value="ECO:0007669"/>
    <property type="project" value="UniProtKB-UniRule"/>
</dbReference>
<evidence type="ECO:0000259" key="6">
    <source>
        <dbReference type="PROSITE" id="PS51900"/>
    </source>
</evidence>
<evidence type="ECO:0000256" key="2">
    <source>
        <dbReference type="ARBA" id="ARBA00023125"/>
    </source>
</evidence>
<protein>
    <submittedName>
        <fullName evidence="7">Site-specific integrase</fullName>
    </submittedName>
</protein>
<dbReference type="Proteomes" id="UP000543804">
    <property type="component" value="Unassembled WGS sequence"/>
</dbReference>
<evidence type="ECO:0000259" key="5">
    <source>
        <dbReference type="PROSITE" id="PS51898"/>
    </source>
</evidence>
<dbReference type="SUPFAM" id="SSF56349">
    <property type="entry name" value="DNA breaking-rejoining enzymes"/>
    <property type="match status" value="1"/>
</dbReference>
<evidence type="ECO:0000256" key="1">
    <source>
        <dbReference type="ARBA" id="ARBA00008857"/>
    </source>
</evidence>
<dbReference type="InterPro" id="IPR004191">
    <property type="entry name" value="Integrase_Tn916-type_DNA-bd_N"/>
</dbReference>
<dbReference type="GO" id="GO:0006310">
    <property type="term" value="P:DNA recombination"/>
    <property type="evidence" value="ECO:0007669"/>
    <property type="project" value="UniProtKB-KW"/>
</dbReference>
<dbReference type="EMBL" id="JABAFA010000072">
    <property type="protein sequence ID" value="NMD99880.1"/>
    <property type="molecule type" value="Genomic_DNA"/>
</dbReference>
<dbReference type="PROSITE" id="PS51900">
    <property type="entry name" value="CB"/>
    <property type="match status" value="1"/>
</dbReference>
<dbReference type="PANTHER" id="PTHR30349">
    <property type="entry name" value="PHAGE INTEGRASE-RELATED"/>
    <property type="match status" value="1"/>
</dbReference>
<dbReference type="InterPro" id="IPR010998">
    <property type="entry name" value="Integrase_recombinase_N"/>
</dbReference>
<keyword evidence="3" id="KW-0233">DNA recombination</keyword>
<dbReference type="Gene3D" id="3.30.160.60">
    <property type="entry name" value="Classic Zinc Finger"/>
    <property type="match status" value="1"/>
</dbReference>
<dbReference type="Gene3D" id="1.10.150.130">
    <property type="match status" value="1"/>
</dbReference>
<dbReference type="PANTHER" id="PTHR30349:SF64">
    <property type="entry name" value="PROPHAGE INTEGRASE INTD-RELATED"/>
    <property type="match status" value="1"/>
</dbReference>
<dbReference type="AlphaFoldDB" id="A0A848B6V1"/>
<dbReference type="PROSITE" id="PS51898">
    <property type="entry name" value="TYR_RECOMBINASE"/>
    <property type="match status" value="1"/>
</dbReference>
<keyword evidence="2 4" id="KW-0238">DNA-binding</keyword>
<dbReference type="SUPFAM" id="SSF54171">
    <property type="entry name" value="DNA-binding domain"/>
    <property type="match status" value="1"/>
</dbReference>
<keyword evidence="8" id="KW-1185">Reference proteome</keyword>
<proteinExistence type="inferred from homology"/>
<accession>A0A848B6V1</accession>
<dbReference type="RefSeq" id="WP_170078073.1">
    <property type="nucleotide sequence ID" value="NZ_JABAFA010000072.1"/>
</dbReference>
<evidence type="ECO:0000256" key="3">
    <source>
        <dbReference type="ARBA" id="ARBA00023172"/>
    </source>
</evidence>
<dbReference type="Pfam" id="PF02920">
    <property type="entry name" value="Integrase_DNA"/>
    <property type="match status" value="1"/>
</dbReference>
<dbReference type="InterPro" id="IPR044068">
    <property type="entry name" value="CB"/>
</dbReference>
<name>A0A848B6V1_9FIRM</name>
<feature type="domain" description="Core-binding (CB)" evidence="6">
    <location>
        <begin position="81"/>
        <end position="162"/>
    </location>
</feature>
<evidence type="ECO:0000313" key="7">
    <source>
        <dbReference type="EMBL" id="NMD99880.1"/>
    </source>
</evidence>
<comment type="similarity">
    <text evidence="1">Belongs to the 'phage' integrase family.</text>
</comment>
<dbReference type="Pfam" id="PF00589">
    <property type="entry name" value="Phage_integrase"/>
    <property type="match status" value="1"/>
</dbReference>
<reference evidence="7 8" key="1">
    <citation type="submission" date="2020-04" db="EMBL/GenBank/DDBJ databases">
        <authorList>
            <person name="Hitch T.C.A."/>
            <person name="Wylensek D."/>
            <person name="Clavel T."/>
        </authorList>
    </citation>
    <scope>NUCLEOTIDE SEQUENCE [LARGE SCALE GENOMIC DNA]</scope>
    <source>
        <strain evidence="7 8">PG-130-P53-12</strain>
    </source>
</reference>
<organism evidence="7 8">
    <name type="scientific">Selenomonas bovis</name>
    <dbReference type="NCBI Taxonomy" id="416586"/>
    <lineage>
        <taxon>Bacteria</taxon>
        <taxon>Bacillati</taxon>
        <taxon>Bacillota</taxon>
        <taxon>Negativicutes</taxon>
        <taxon>Selenomonadales</taxon>
        <taxon>Selenomonadaceae</taxon>
        <taxon>Selenomonas</taxon>
    </lineage>
</organism>
<dbReference type="InterPro" id="IPR050090">
    <property type="entry name" value="Tyrosine_recombinase_XerCD"/>
</dbReference>
<dbReference type="GO" id="GO:0008907">
    <property type="term" value="F:integrase activity"/>
    <property type="evidence" value="ECO:0007669"/>
    <property type="project" value="InterPro"/>
</dbReference>
<dbReference type="CDD" id="cd01189">
    <property type="entry name" value="INT_ICEBs1_C_like"/>
    <property type="match status" value="1"/>
</dbReference>
<evidence type="ECO:0000313" key="8">
    <source>
        <dbReference type="Proteomes" id="UP000543804"/>
    </source>
</evidence>
<comment type="caution">
    <text evidence="7">The sequence shown here is derived from an EMBL/GenBank/DDBJ whole genome shotgun (WGS) entry which is preliminary data.</text>
</comment>
<dbReference type="InterPro" id="IPR016177">
    <property type="entry name" value="DNA-bd_dom_sf"/>
</dbReference>
<evidence type="ECO:0000256" key="4">
    <source>
        <dbReference type="PROSITE-ProRule" id="PRU01248"/>
    </source>
</evidence>
<dbReference type="InterPro" id="IPR013762">
    <property type="entry name" value="Integrase-like_cat_sf"/>
</dbReference>
<dbReference type="InterPro" id="IPR002104">
    <property type="entry name" value="Integrase_catalytic"/>
</dbReference>
<feature type="domain" description="Tyr recombinase" evidence="5">
    <location>
        <begin position="185"/>
        <end position="396"/>
    </location>
</feature>
<sequence>MAERRRDARNRLLRQGESIRKDGRYQFKYQVNGKPHFFYSWRLEDTDRLPAGKKPCLSLRAMEKQLGVDMATLSDPLGQNMTVLELVNRYLRTKTGVRPNTKMNYGFVCNLLKKESFAERKIRHVKRSDAKLFLIKLQEDGKGYSTIHSVRGVLRPAFQMAVDDEMLRSNPFSFPLVNVVVNDSVMRQAVTPKQMRAFLKFVHDSGCYGKYYEVFYILFHTGMRISEFCGLTIRDLDMENRIIDINHQLQRTSAMEYVIEKTKTNAGTRKIPMTDDVCRCFAAILEDRQAPAVEPIIGGRTGFLFYDKQGMPEVAMHWEHRFKHARQRYNEIYREQLPPITPHICRHTYCSNMARAGMNPKTLQYLMGHSDISVTMNTYTHLGLEDAEAELRRVAESQAAREELEKLSGKEHSVIKFSREA</sequence>
<dbReference type="Gene3D" id="1.10.443.10">
    <property type="entry name" value="Intergrase catalytic core"/>
    <property type="match status" value="1"/>
</dbReference>
<dbReference type="InterPro" id="IPR011010">
    <property type="entry name" value="DNA_brk_join_enz"/>
</dbReference>
<gene>
    <name evidence="7" type="ORF">HF878_10525</name>
</gene>